<dbReference type="EMBL" id="BMAR01000026">
    <property type="protein sequence ID" value="GFR48874.1"/>
    <property type="molecule type" value="Genomic_DNA"/>
</dbReference>
<dbReference type="InterPro" id="IPR039606">
    <property type="entry name" value="Phytol/farnesol_kinase"/>
</dbReference>
<keyword evidence="5" id="KW-0808">Transferase</keyword>
<organism evidence="20 21">
    <name type="scientific">Astrephomene gubernaculifera</name>
    <dbReference type="NCBI Taxonomy" id="47775"/>
    <lineage>
        <taxon>Eukaryota</taxon>
        <taxon>Viridiplantae</taxon>
        <taxon>Chlorophyta</taxon>
        <taxon>core chlorophytes</taxon>
        <taxon>Chlorophyceae</taxon>
        <taxon>CS clade</taxon>
        <taxon>Chlamydomonadales</taxon>
        <taxon>Astrephomenaceae</taxon>
        <taxon>Astrephomene</taxon>
    </lineage>
</organism>
<feature type="compositionally biased region" description="Polar residues" evidence="18">
    <location>
        <begin position="16"/>
        <end position="25"/>
    </location>
</feature>
<dbReference type="Gene3D" id="6.10.140.2220">
    <property type="match status" value="1"/>
</dbReference>
<feature type="region of interest" description="Disordered" evidence="18">
    <location>
        <begin position="1"/>
        <end position="29"/>
    </location>
</feature>
<evidence type="ECO:0000256" key="3">
    <source>
        <dbReference type="ARBA" id="ARBA00022528"/>
    </source>
</evidence>
<keyword evidence="6" id="KW-0812">Transmembrane</keyword>
<evidence type="ECO:0000256" key="15">
    <source>
        <dbReference type="ARBA" id="ARBA00039024"/>
    </source>
</evidence>
<evidence type="ECO:0000256" key="8">
    <source>
        <dbReference type="ARBA" id="ARBA00022771"/>
    </source>
</evidence>
<dbReference type="InterPro" id="IPR002893">
    <property type="entry name" value="Znf_MYND"/>
</dbReference>
<protein>
    <recommendedName>
        <fullName evidence="15">phytol kinase</fullName>
        <ecNumber evidence="15">2.7.1.182</ecNumber>
    </recommendedName>
</protein>
<dbReference type="GO" id="GO:0016020">
    <property type="term" value="C:membrane"/>
    <property type="evidence" value="ECO:0007669"/>
    <property type="project" value="UniProtKB-SubCell"/>
</dbReference>
<evidence type="ECO:0000256" key="1">
    <source>
        <dbReference type="ARBA" id="ARBA00004508"/>
    </source>
</evidence>
<keyword evidence="7" id="KW-0479">Metal-binding</keyword>
<keyword evidence="9" id="KW-0418">Kinase</keyword>
<evidence type="ECO:0000256" key="6">
    <source>
        <dbReference type="ARBA" id="ARBA00022692"/>
    </source>
</evidence>
<evidence type="ECO:0000256" key="5">
    <source>
        <dbReference type="ARBA" id="ARBA00022679"/>
    </source>
</evidence>
<dbReference type="GO" id="GO:0009507">
    <property type="term" value="C:chloroplast"/>
    <property type="evidence" value="ECO:0007669"/>
    <property type="project" value="UniProtKB-SubCell"/>
</dbReference>
<dbReference type="PROSITE" id="PS50865">
    <property type="entry name" value="ZF_MYND_2"/>
    <property type="match status" value="1"/>
</dbReference>
<evidence type="ECO:0000313" key="21">
    <source>
        <dbReference type="Proteomes" id="UP001054857"/>
    </source>
</evidence>
<keyword evidence="3" id="KW-0150">Chloroplast</keyword>
<dbReference type="Pfam" id="PF01753">
    <property type="entry name" value="zf-MYND"/>
    <property type="match status" value="1"/>
</dbReference>
<evidence type="ECO:0000256" key="17">
    <source>
        <dbReference type="PROSITE-ProRule" id="PRU00134"/>
    </source>
</evidence>
<evidence type="ECO:0000256" key="13">
    <source>
        <dbReference type="ARBA" id="ARBA00023136"/>
    </source>
</evidence>
<dbReference type="EC" id="2.7.1.182" evidence="15"/>
<comment type="caution">
    <text evidence="20">The sequence shown here is derived from an EMBL/GenBank/DDBJ whole genome shotgun (WGS) entry which is preliminary data.</text>
</comment>
<dbReference type="PANTHER" id="PTHR32523">
    <property type="entry name" value="PHYTOL KINASE 1, CHLOROPLASTIC"/>
    <property type="match status" value="1"/>
</dbReference>
<comment type="pathway">
    <text evidence="14">Cofactor biosynthesis; tocopherol biosynthesis.</text>
</comment>
<keyword evidence="10" id="KW-0862">Zinc</keyword>
<keyword evidence="8 17" id="KW-0863">Zinc-finger</keyword>
<proteinExistence type="inferred from homology"/>
<evidence type="ECO:0000256" key="9">
    <source>
        <dbReference type="ARBA" id="ARBA00022777"/>
    </source>
</evidence>
<evidence type="ECO:0000256" key="12">
    <source>
        <dbReference type="ARBA" id="ARBA00022989"/>
    </source>
</evidence>
<evidence type="ECO:0000256" key="14">
    <source>
        <dbReference type="ARBA" id="ARBA00024015"/>
    </source>
</evidence>
<dbReference type="SUPFAM" id="SSF144232">
    <property type="entry name" value="HIT/MYND zinc finger-like"/>
    <property type="match status" value="1"/>
</dbReference>
<evidence type="ECO:0000259" key="19">
    <source>
        <dbReference type="PROSITE" id="PS50865"/>
    </source>
</evidence>
<sequence>MTRRRQPRLDTRQRDSGINSSNDRASAQDRLPAAIRSCVQRLPTATKAFFAVRSRARTDARDAALQDLSDISDFLSSLPDTLDGPCSHEDFGKNSYAATAVADILASEGLRTSLLRLLAAGLRVPIEELPKPTSTVPVRHPIASAFPVVLSCISPSLRHACCLSGAPLPPHVLDFGRKLLRMQSLQALSRQMAAVAASLPQLDVVVTNPPNEQQQPQWQRMRPAEAKALKAAVMLAAYFADAAFGLLKAVIFFATTPEDYLWSKSPPQRQRQRRLYRSELAAALFDSCVMEHAAKLLLRLEAAAKGLQQQQPQDNDIVVLRHAASSFIQAYGCIGFLRTHIIGMEASPASAPVADQLGGILSGRCAHHAALLHGLASLCAGDDGPAYGLPAGLVERTSVEYSGSMGVGRGIQVLDPRSILTILEILDPTIVAATSGRRAGWLLALRVAELGVGSVRVVRSLETAMAVAMSVQVDHDFLNSAVSAVLATISSQAGLKAVLQPSHAVDAAMNGVRRARQLMRRMPVGPAASAAACAVWLAAATEWWRLVGAVARHVLVVATERHAVLLAQEISEQLVMEVEGDKQNSQRLSLEGALSGGLLPCLELLLRRAGANTSGPEAILLQELLCPGGEHGTTVLERLAVSLLLCPPRQAAGLVATLGKVLRRKDPRVIARGPSPSDSPLRPLDIYVNVFTAIVEEWAATWDAEHDAEPEGGSTSIAHATAEVAAPAGASASSVRRRTVLPSCVAWEWLPPLSRITKEVIQQLDVGSDSGLQTAFLFAKRVLRWLPAVVLRSMREARSGTGAGDAGAGSSDWRQLLLTEVDVVPLLGSVLQLYVTTRLSGSHTDEVELISARALVGSCCITTAAFPQQVRRAALAPTPEGWQPQFLRALVPMLEEDWLQSDDGGLSMDPVCISAEALAAQLEEWRDAGAAGGSGAAVGSGPFLPADEDCPTLLRRMGLSMAFMEDVELAAVLLEPAELRRRGLLRGCGNPGCSNLAEDSEAEVKLQACGRCGQVGYCCRECQVAHWKAGHKEACGQVGASG</sequence>
<evidence type="ECO:0000256" key="11">
    <source>
        <dbReference type="ARBA" id="ARBA00022946"/>
    </source>
</evidence>
<evidence type="ECO:0000313" key="20">
    <source>
        <dbReference type="EMBL" id="GFR48874.1"/>
    </source>
</evidence>
<name>A0AAD3HPC3_9CHLO</name>
<comment type="similarity">
    <text evidence="2">Belongs to the polyprenol kinase family.</text>
</comment>
<dbReference type="AlphaFoldDB" id="A0AAD3HPC3"/>
<dbReference type="Proteomes" id="UP001054857">
    <property type="component" value="Unassembled WGS sequence"/>
</dbReference>
<comment type="catalytic activity">
    <reaction evidence="16">
        <text>phytol + CTP = phytyl phosphate + CDP + H(+)</text>
        <dbReference type="Rhea" id="RHEA:38055"/>
        <dbReference type="ChEBI" id="CHEBI:15378"/>
        <dbReference type="ChEBI" id="CHEBI:17327"/>
        <dbReference type="ChEBI" id="CHEBI:37563"/>
        <dbReference type="ChEBI" id="CHEBI:58069"/>
        <dbReference type="ChEBI" id="CHEBI:75483"/>
        <dbReference type="EC" id="2.7.1.182"/>
    </reaction>
</comment>
<dbReference type="GO" id="GO:0008270">
    <property type="term" value="F:zinc ion binding"/>
    <property type="evidence" value="ECO:0007669"/>
    <property type="project" value="UniProtKB-KW"/>
</dbReference>
<feature type="domain" description="MYND-type" evidence="19">
    <location>
        <begin position="990"/>
        <end position="1035"/>
    </location>
</feature>
<evidence type="ECO:0000256" key="18">
    <source>
        <dbReference type="SAM" id="MobiDB-lite"/>
    </source>
</evidence>
<keyword evidence="12" id="KW-1133">Transmembrane helix</keyword>
<evidence type="ECO:0000256" key="10">
    <source>
        <dbReference type="ARBA" id="ARBA00022833"/>
    </source>
</evidence>
<evidence type="ECO:0000256" key="2">
    <source>
        <dbReference type="ARBA" id="ARBA00010794"/>
    </source>
</evidence>
<accession>A0AAD3HPC3</accession>
<comment type="subcellular location">
    <subcellularLocation>
        <location evidence="1">Plastid</location>
        <location evidence="1">Chloroplast membrane</location>
        <topology evidence="1">Multi-pass membrane protein</topology>
    </subcellularLocation>
</comment>
<evidence type="ECO:0000256" key="7">
    <source>
        <dbReference type="ARBA" id="ARBA00022723"/>
    </source>
</evidence>
<gene>
    <name evidence="20" type="ORF">Agub_g10719</name>
</gene>
<keyword evidence="4" id="KW-0934">Plastid</keyword>
<keyword evidence="11" id="KW-0809">Transit peptide</keyword>
<evidence type="ECO:0000256" key="4">
    <source>
        <dbReference type="ARBA" id="ARBA00022640"/>
    </source>
</evidence>
<keyword evidence="21" id="KW-1185">Reference proteome</keyword>
<dbReference type="PANTHER" id="PTHR32523:SF8">
    <property type="entry name" value="DOLICHOL KINASE"/>
    <property type="match status" value="1"/>
</dbReference>
<reference evidence="20 21" key="1">
    <citation type="journal article" date="2021" name="Sci. Rep.">
        <title>Genome sequencing of the multicellular alga Astrephomene provides insights into convergent evolution of germ-soma differentiation.</title>
        <authorList>
            <person name="Yamashita S."/>
            <person name="Yamamoto K."/>
            <person name="Matsuzaki R."/>
            <person name="Suzuki S."/>
            <person name="Yamaguchi H."/>
            <person name="Hirooka S."/>
            <person name="Minakuchi Y."/>
            <person name="Miyagishima S."/>
            <person name="Kawachi M."/>
            <person name="Toyoda A."/>
            <person name="Nozaki H."/>
        </authorList>
    </citation>
    <scope>NUCLEOTIDE SEQUENCE [LARGE SCALE GENOMIC DNA]</scope>
    <source>
        <strain evidence="20 21">NIES-4017</strain>
    </source>
</reference>
<evidence type="ECO:0000256" key="16">
    <source>
        <dbReference type="ARBA" id="ARBA00048889"/>
    </source>
</evidence>
<keyword evidence="13" id="KW-0472">Membrane</keyword>
<dbReference type="GO" id="GO:0010276">
    <property type="term" value="F:phytol kinase activity"/>
    <property type="evidence" value="ECO:0007669"/>
    <property type="project" value="UniProtKB-EC"/>
</dbReference>